<evidence type="ECO:0000313" key="5">
    <source>
        <dbReference type="EMBL" id="KAB2929584.1"/>
    </source>
</evidence>
<dbReference type="SUPFAM" id="SSF75420">
    <property type="entry name" value="YhbC-like, N-terminal domain"/>
    <property type="match status" value="1"/>
</dbReference>
<dbReference type="PANTHER" id="PTHR33867">
    <property type="entry name" value="RIBOSOME MATURATION FACTOR RIMP"/>
    <property type="match status" value="1"/>
</dbReference>
<keyword evidence="2 3" id="KW-0690">Ribosome biogenesis</keyword>
<dbReference type="AlphaFoldDB" id="A0A833GZC6"/>
<sequence length="196" mass="22373">MQGFMTWESGVDPLFFFRFVSVAVMEFVLLKDIARRALSADADLFDLHLKRVRNGYHIQIELDGLKDPSGSVSLDECERFSKAFIELLDQAIGQKGLPDDLDAENYSLEVSSAGAERELRIPAEFERFRGRPLKIRYRTDEDKIHVGHGIFDGVDGTKIRFLGFVPRAPKKGRVRAPEPFVLELDRIEKVNLYLDV</sequence>
<comment type="function">
    <text evidence="3">Required for maturation of 30S ribosomal subunits.</text>
</comment>
<dbReference type="GO" id="GO:0005829">
    <property type="term" value="C:cytosol"/>
    <property type="evidence" value="ECO:0007669"/>
    <property type="project" value="TreeGrafter"/>
</dbReference>
<evidence type="ECO:0000256" key="3">
    <source>
        <dbReference type="HAMAP-Rule" id="MF_01077"/>
    </source>
</evidence>
<dbReference type="PANTHER" id="PTHR33867:SF1">
    <property type="entry name" value="RIBOSOME MATURATION FACTOR RIMP"/>
    <property type="match status" value="1"/>
</dbReference>
<dbReference type="GO" id="GO:0006412">
    <property type="term" value="P:translation"/>
    <property type="evidence" value="ECO:0007669"/>
    <property type="project" value="TreeGrafter"/>
</dbReference>
<accession>A0A833GZC6</accession>
<organism evidence="5 6">
    <name type="scientific">Leptonema illini</name>
    <dbReference type="NCBI Taxonomy" id="183"/>
    <lineage>
        <taxon>Bacteria</taxon>
        <taxon>Pseudomonadati</taxon>
        <taxon>Spirochaetota</taxon>
        <taxon>Spirochaetia</taxon>
        <taxon>Leptospirales</taxon>
        <taxon>Leptospiraceae</taxon>
        <taxon>Leptonema</taxon>
    </lineage>
</organism>
<evidence type="ECO:0000256" key="1">
    <source>
        <dbReference type="ARBA" id="ARBA00022490"/>
    </source>
</evidence>
<dbReference type="GO" id="GO:0000028">
    <property type="term" value="P:ribosomal small subunit assembly"/>
    <property type="evidence" value="ECO:0007669"/>
    <property type="project" value="TreeGrafter"/>
</dbReference>
<evidence type="ECO:0000259" key="4">
    <source>
        <dbReference type="Pfam" id="PF02576"/>
    </source>
</evidence>
<feature type="domain" description="Ribosome maturation factor RimP N-terminal" evidence="4">
    <location>
        <begin position="39"/>
        <end position="116"/>
    </location>
</feature>
<dbReference type="InterPro" id="IPR003728">
    <property type="entry name" value="Ribosome_maturation_RimP"/>
</dbReference>
<comment type="subcellular location">
    <subcellularLocation>
        <location evidence="3">Cytoplasm</location>
    </subcellularLocation>
</comment>
<reference evidence="5 6" key="1">
    <citation type="submission" date="2019-10" db="EMBL/GenBank/DDBJ databases">
        <title>Extracellular Electron Transfer in a Candidatus Methanoperedens spp. Enrichment Culture.</title>
        <authorList>
            <person name="Berger S."/>
            <person name="Rangel Shaw D."/>
            <person name="Berben T."/>
            <person name="In 'T Zandt M."/>
            <person name="Frank J."/>
            <person name="Reimann J."/>
            <person name="Jetten M.S.M."/>
            <person name="Welte C.U."/>
        </authorList>
    </citation>
    <scope>NUCLEOTIDE SEQUENCE [LARGE SCALE GENOMIC DNA]</scope>
    <source>
        <strain evidence="5">SB12</strain>
    </source>
</reference>
<evidence type="ECO:0000256" key="2">
    <source>
        <dbReference type="ARBA" id="ARBA00022517"/>
    </source>
</evidence>
<dbReference type="Pfam" id="PF02576">
    <property type="entry name" value="RimP_N"/>
    <property type="match status" value="1"/>
</dbReference>
<comment type="similarity">
    <text evidence="3">Belongs to the RimP family.</text>
</comment>
<dbReference type="InterPro" id="IPR035956">
    <property type="entry name" value="RimP_N_sf"/>
</dbReference>
<keyword evidence="1 3" id="KW-0963">Cytoplasm</keyword>
<evidence type="ECO:0000313" key="6">
    <source>
        <dbReference type="Proteomes" id="UP000460298"/>
    </source>
</evidence>
<proteinExistence type="inferred from homology"/>
<dbReference type="InterPro" id="IPR028989">
    <property type="entry name" value="RimP_N"/>
</dbReference>
<dbReference type="EMBL" id="WBUI01000029">
    <property type="protein sequence ID" value="KAB2929584.1"/>
    <property type="molecule type" value="Genomic_DNA"/>
</dbReference>
<dbReference type="Gene3D" id="3.30.300.70">
    <property type="entry name" value="RimP-like superfamily, N-terminal"/>
    <property type="match status" value="1"/>
</dbReference>
<gene>
    <name evidence="3" type="primary">rimP</name>
    <name evidence="5" type="ORF">F9K24_19525</name>
</gene>
<dbReference type="Proteomes" id="UP000460298">
    <property type="component" value="Unassembled WGS sequence"/>
</dbReference>
<comment type="caution">
    <text evidence="5">The sequence shown here is derived from an EMBL/GenBank/DDBJ whole genome shotgun (WGS) entry which is preliminary data.</text>
</comment>
<dbReference type="HAMAP" id="MF_01077">
    <property type="entry name" value="RimP"/>
    <property type="match status" value="1"/>
</dbReference>
<protein>
    <recommendedName>
        <fullName evidence="3">Ribosome maturation factor RimP</fullName>
    </recommendedName>
</protein>
<name>A0A833GZC6_9LEPT</name>